<feature type="transmembrane region" description="Helical" evidence="1">
    <location>
        <begin position="1246"/>
        <end position="1265"/>
    </location>
</feature>
<feature type="transmembrane region" description="Helical" evidence="1">
    <location>
        <begin position="1153"/>
        <end position="1178"/>
    </location>
</feature>
<feature type="transmembrane region" description="Helical" evidence="1">
    <location>
        <begin position="1115"/>
        <end position="1138"/>
    </location>
</feature>
<sequence length="1401" mass="157426">MVADAQVSVLLKHKVKFERNLTVVQNEVRSSIPEPPLRGSLGVEQAQLVGDTENLELGLDDPTKWTDVELATPRVRFKSGELLSTHHGRTVRPQHFECVVDSSAWNAAAWFFTDYFTQLTHFDTTNGSIDSIDSGYSHKNELGEVKGTRRSTHDKTIFIKKATYYPWLRLLGYTTRVFLLRTVCCKDEGTGDFIVGANNVLNASHAQLNDARAAKGYMKAFMRATPMGPNKCTVRITWLVDMSKQEPLQLVRMVGIPKVRRNMTVLLKSIMRSWEAVSADERSLLAFVVRDEQQLPYDIGEQQLIDAVSSKFSRESRNSGDAGQLVPHEQRQWEQESCDQFTWKASRSSGNIRTTAATATIDASVEECAAFEIHSATQGYWLKQLSFWDRDVERVVEVNAHTYDIHYVKRAGLYSLARTQKGTVRMVWKWENESTFIVCYADAGPVWLNGSECPSIEASGGTKYEALMKMEKLPVIEAAIPQTRATWFQRIDFSKNTPDYLFNVAWKGWKGYYLKSTHGLMAMRAHGDRSEVFDRMGRENAMEAFGSHWTLDNVDYSPEENSLLDGGLWLFESFETNNKRKELRAPPGFFNEMLISGSSSMLVKSETNMKAKKEEVLAWMWNTDARCRWTAGDVERKVVKDVNPHHRVALTRRQGSQILVQCVWKAMDDGSLLVAAKDIQDSDSSPAAGLRNAILITKVGTSTCRVRYIDTVTFSSRGTREAAKASALSVTMSVKHYFQCIHELADYDVVDGNAIGEAISIKTAKEKMKLPGTTYASIRLRHLCKTHKGLREFSKDFPFFEPMVANLIINRVKPVAEVSTKWCNLSQVQGERIGASFRIILLSNVSTNKAVAEWIAKYPALRELDHHHSWFRPMIAALAKNIRCDVALGRKLAVALGSLLSTLDIGTDLVSTAALIGCENLTMQGKAMLYFICLTMLMQMLYVWLQNRKNSAEISRGILLKELIVTMTCLKPIVDGYRVASGEAYAHKFQVVNRREELAATRCIELCFEVIPCAVLQYFAIVANKTGESGCEVGGECPFWGMRALSSSLVISSLTAAYTCALISYDYDVSPLCRRREPRFYGVFPDASIKRGILFFCYVAQSFLMLLLKCAGVTCLLIYSVPIALAVVIAEPVIYVLYTVHSNDFTFYIPVESGWVCCCFSIGYRLLVYVITSFTGLIHLRHPVMLGGRVWLVSVCTSIASSIAYVLLLTFSEKGPTHVFPLLGSNEPVMGSEGELGDRRLAVSRMISWLAIYSVTVLIPGYLTINGGFGATFWGTGKGTEYIKDLFMKHTDDELRKEIFYYNKQIWVDIREDVKSWVMRNWRRWERERPEWFNDNFKEKIPNDMKPERVATVSHVKEGWAKGGKVGGKTAKGGVVIPLAEVNSAEVDVCVGIRGEGVESG</sequence>
<reference evidence="2 3" key="1">
    <citation type="journal article" date="2023" name="Commun. Biol.">
        <title>Genome analysis of Parmales, the sister group of diatoms, reveals the evolutionary specialization of diatoms from phago-mixotrophs to photoautotrophs.</title>
        <authorList>
            <person name="Ban H."/>
            <person name="Sato S."/>
            <person name="Yoshikawa S."/>
            <person name="Yamada K."/>
            <person name="Nakamura Y."/>
            <person name="Ichinomiya M."/>
            <person name="Sato N."/>
            <person name="Blanc-Mathieu R."/>
            <person name="Endo H."/>
            <person name="Kuwata A."/>
            <person name="Ogata H."/>
        </authorList>
    </citation>
    <scope>NUCLEOTIDE SEQUENCE [LARGE SCALE GENOMIC DNA]</scope>
</reference>
<feature type="transmembrane region" description="Helical" evidence="1">
    <location>
        <begin position="1049"/>
        <end position="1067"/>
    </location>
</feature>
<keyword evidence="1" id="KW-1133">Transmembrane helix</keyword>
<dbReference type="SUPFAM" id="SSF55961">
    <property type="entry name" value="Bet v1-like"/>
    <property type="match status" value="1"/>
</dbReference>
<evidence type="ECO:0000313" key="3">
    <source>
        <dbReference type="Proteomes" id="UP001165060"/>
    </source>
</evidence>
<name>A0ABQ6MWQ3_9STRA</name>
<keyword evidence="1" id="KW-0472">Membrane</keyword>
<comment type="caution">
    <text evidence="2">The sequence shown here is derived from an EMBL/GenBank/DDBJ whole genome shotgun (WGS) entry which is preliminary data.</text>
</comment>
<accession>A0ABQ6MWQ3</accession>
<feature type="transmembrane region" description="Helical" evidence="1">
    <location>
        <begin position="927"/>
        <end position="945"/>
    </location>
</feature>
<protein>
    <submittedName>
        <fullName evidence="2">Uncharacterized protein</fullName>
    </submittedName>
</protein>
<organism evidence="2 3">
    <name type="scientific">Tetraparma gracilis</name>
    <dbReference type="NCBI Taxonomy" id="2962635"/>
    <lineage>
        <taxon>Eukaryota</taxon>
        <taxon>Sar</taxon>
        <taxon>Stramenopiles</taxon>
        <taxon>Ochrophyta</taxon>
        <taxon>Bolidophyceae</taxon>
        <taxon>Parmales</taxon>
        <taxon>Triparmaceae</taxon>
        <taxon>Tetraparma</taxon>
    </lineage>
</organism>
<evidence type="ECO:0000256" key="1">
    <source>
        <dbReference type="SAM" id="Phobius"/>
    </source>
</evidence>
<gene>
    <name evidence="2" type="ORF">TeGR_g1085</name>
</gene>
<evidence type="ECO:0000313" key="2">
    <source>
        <dbReference type="EMBL" id="GMI35165.1"/>
    </source>
</evidence>
<feature type="transmembrane region" description="Helical" evidence="1">
    <location>
        <begin position="1190"/>
        <end position="1211"/>
    </location>
</feature>
<dbReference type="EMBL" id="BRYB01000675">
    <property type="protein sequence ID" value="GMI35165.1"/>
    <property type="molecule type" value="Genomic_DNA"/>
</dbReference>
<keyword evidence="3" id="KW-1185">Reference proteome</keyword>
<feature type="transmembrane region" description="Helical" evidence="1">
    <location>
        <begin position="1087"/>
        <end position="1108"/>
    </location>
</feature>
<dbReference type="Proteomes" id="UP001165060">
    <property type="component" value="Unassembled WGS sequence"/>
</dbReference>
<proteinExistence type="predicted"/>
<keyword evidence="1" id="KW-0812">Transmembrane</keyword>